<evidence type="ECO:0000256" key="1">
    <source>
        <dbReference type="ARBA" id="ARBA00004370"/>
    </source>
</evidence>
<organism evidence="14 15">
    <name type="scientific">Paracoccus chinensis</name>
    <dbReference type="NCBI Taxonomy" id="525640"/>
    <lineage>
        <taxon>Bacteria</taxon>
        <taxon>Pseudomonadati</taxon>
        <taxon>Pseudomonadota</taxon>
        <taxon>Alphaproteobacteria</taxon>
        <taxon>Rhodobacterales</taxon>
        <taxon>Paracoccaceae</taxon>
        <taxon>Paracoccus</taxon>
    </lineage>
</organism>
<accession>A0A1G9FUS5</accession>
<evidence type="ECO:0000313" key="15">
    <source>
        <dbReference type="Proteomes" id="UP000199555"/>
    </source>
</evidence>
<dbReference type="GO" id="GO:0020037">
    <property type="term" value="F:heme binding"/>
    <property type="evidence" value="ECO:0007669"/>
    <property type="project" value="InterPro"/>
</dbReference>
<evidence type="ECO:0000256" key="9">
    <source>
        <dbReference type="PIRSR" id="PIRSR602326-1"/>
    </source>
</evidence>
<evidence type="ECO:0000256" key="8">
    <source>
        <dbReference type="ARBA" id="ARBA00023136"/>
    </source>
</evidence>
<evidence type="ECO:0000256" key="6">
    <source>
        <dbReference type="ARBA" id="ARBA00022989"/>
    </source>
</evidence>
<dbReference type="GO" id="GO:0009055">
    <property type="term" value="F:electron transfer activity"/>
    <property type="evidence" value="ECO:0007669"/>
    <property type="project" value="InterPro"/>
</dbReference>
<dbReference type="EMBL" id="FNGE01000004">
    <property type="protein sequence ID" value="SDK92092.1"/>
    <property type="molecule type" value="Genomic_DNA"/>
</dbReference>
<evidence type="ECO:0000256" key="11">
    <source>
        <dbReference type="SAM" id="Phobius"/>
    </source>
</evidence>
<keyword evidence="3 9" id="KW-0349">Heme</keyword>
<dbReference type="PANTHER" id="PTHR10266:SF3">
    <property type="entry name" value="CYTOCHROME C1, HEME PROTEIN, MITOCHONDRIAL"/>
    <property type="match status" value="1"/>
</dbReference>
<dbReference type="PRINTS" id="PR00603">
    <property type="entry name" value="CYTOCHROMEC1"/>
</dbReference>
<feature type="binding site" description="covalent" evidence="9">
    <location>
        <position position="385"/>
    </location>
    <ligand>
        <name>heme c</name>
        <dbReference type="ChEBI" id="CHEBI:61717"/>
    </ligand>
</feature>
<keyword evidence="4 11" id="KW-0812">Transmembrane</keyword>
<dbReference type="PROSITE" id="PS51007">
    <property type="entry name" value="CYTC"/>
    <property type="match status" value="1"/>
</dbReference>
<comment type="subcellular location">
    <subcellularLocation>
        <location evidence="1">Membrane</location>
    </subcellularLocation>
</comment>
<evidence type="ECO:0000256" key="7">
    <source>
        <dbReference type="ARBA" id="ARBA00023004"/>
    </source>
</evidence>
<evidence type="ECO:0000256" key="12">
    <source>
        <dbReference type="SAM" id="SignalP"/>
    </source>
</evidence>
<evidence type="ECO:0000256" key="2">
    <source>
        <dbReference type="ARBA" id="ARBA00016165"/>
    </source>
</evidence>
<evidence type="ECO:0000313" key="14">
    <source>
        <dbReference type="EMBL" id="SDK92092.1"/>
    </source>
</evidence>
<feature type="domain" description="Cytochrome c" evidence="13">
    <location>
        <begin position="372"/>
        <end position="505"/>
    </location>
</feature>
<evidence type="ECO:0000256" key="4">
    <source>
        <dbReference type="ARBA" id="ARBA00022692"/>
    </source>
</evidence>
<dbReference type="STRING" id="525640.SAMN04487971_104100"/>
<sequence length="594" mass="60473">MSLRNVTLTAVAALSLGMAANAQTTMTVPLNEPGTEAPAPSGPGTTVTRQPDGTSTVESTGTVPRPEGVAPQPPEIGFTGGTPDLPSTSAPIDTSGTGPVQQRVGQPRAGSTGQIGQGELTGEVADTTGVTPGGGAPSGADVGDEDAGGATDGATSTPANPEADATADERATPDQPAPAADIPETTGAEPEVVEDRTTDVITPTPTAEPGEPPAAPSFGLPDEATEAQTTAPVPAAEGAAQIDAPDTDVPGSPAEGSTADPQAEPTGEAAPAADTEAAAEPEAGAEADADVALDVAPGDEAPAAIQNPDEAQAESAPVDAAAATETEGAEGAEGEVPADHSVAADGGEVVHHQEIHDVAYSFEGPFGKYDQFQLQRGLQIYTEVCAGCHGMKQVPLRTLSDTSGPGLPEDQVRAYAGQLSVVDAETGEERPRVPTDHFPTIVGEGMGPDLSLMAKARAGFHGPYGTGISQLVNGIGGPEYIYSILTGYTGEEKEQAGTVFYENTAFPGGWISMAPPLSDDAVTFEDGSPTDLDNLAKDISAFLMWTAEPKMMQRKQAGLVSVLFLLVLTVLLYLTNKRLWWPLKHRKDVPGDGL</sequence>
<proteinExistence type="predicted"/>
<dbReference type="GO" id="GO:0016020">
    <property type="term" value="C:membrane"/>
    <property type="evidence" value="ECO:0007669"/>
    <property type="project" value="UniProtKB-SubCell"/>
</dbReference>
<dbReference type="InterPro" id="IPR036909">
    <property type="entry name" value="Cyt_c-like_dom_sf"/>
</dbReference>
<name>A0A1G9FUS5_9RHOB</name>
<feature type="binding site" description="covalent" evidence="9">
    <location>
        <position position="388"/>
    </location>
    <ligand>
        <name>heme c</name>
        <dbReference type="ChEBI" id="CHEBI:61717"/>
    </ligand>
</feature>
<feature type="transmembrane region" description="Helical" evidence="11">
    <location>
        <begin position="557"/>
        <end position="576"/>
    </location>
</feature>
<feature type="signal peptide" evidence="12">
    <location>
        <begin position="1"/>
        <end position="22"/>
    </location>
</feature>
<reference evidence="15" key="1">
    <citation type="submission" date="2016-10" db="EMBL/GenBank/DDBJ databases">
        <authorList>
            <person name="Varghese N."/>
            <person name="Submissions S."/>
        </authorList>
    </citation>
    <scope>NUCLEOTIDE SEQUENCE [LARGE SCALE GENOMIC DNA]</scope>
    <source>
        <strain evidence="15">CGMCC 1.7655</strain>
    </source>
</reference>
<dbReference type="InterPro" id="IPR009056">
    <property type="entry name" value="Cyt_c-like_dom"/>
</dbReference>
<dbReference type="SUPFAM" id="SSF46626">
    <property type="entry name" value="Cytochrome c"/>
    <property type="match status" value="1"/>
</dbReference>
<keyword evidence="8 11" id="KW-0472">Membrane</keyword>
<feature type="binding site" description="covalent" evidence="9">
    <location>
        <position position="513"/>
    </location>
    <ligand>
        <name>heme c</name>
        <dbReference type="ChEBI" id="CHEBI:61717"/>
    </ligand>
</feature>
<keyword evidence="15" id="KW-1185">Reference proteome</keyword>
<dbReference type="InterPro" id="IPR002326">
    <property type="entry name" value="Cyt_c1"/>
</dbReference>
<dbReference type="Gene3D" id="1.10.760.10">
    <property type="entry name" value="Cytochrome c-like domain"/>
    <property type="match status" value="1"/>
</dbReference>
<keyword evidence="12" id="KW-0732">Signal</keyword>
<dbReference type="Proteomes" id="UP000199555">
    <property type="component" value="Unassembled WGS sequence"/>
</dbReference>
<keyword evidence="6 11" id="KW-1133">Transmembrane helix</keyword>
<dbReference type="AlphaFoldDB" id="A0A1G9FUS5"/>
<keyword evidence="7 9" id="KW-0408">Iron</keyword>
<feature type="compositionally biased region" description="Low complexity" evidence="10">
    <location>
        <begin position="263"/>
        <end position="276"/>
    </location>
</feature>
<comment type="cofactor">
    <cofactor evidence="9">
        <name>heme c</name>
        <dbReference type="ChEBI" id="CHEBI:61717"/>
    </cofactor>
    <text evidence="9">Binds 1 heme c group covalently per subunit.</text>
</comment>
<feature type="compositionally biased region" description="Polar residues" evidence="10">
    <location>
        <begin position="43"/>
        <end position="62"/>
    </location>
</feature>
<evidence type="ECO:0000256" key="3">
    <source>
        <dbReference type="ARBA" id="ARBA00022617"/>
    </source>
</evidence>
<feature type="binding site" description="covalent" evidence="9">
    <location>
        <position position="389"/>
    </location>
    <ligand>
        <name>heme c</name>
        <dbReference type="ChEBI" id="CHEBI:61717"/>
    </ligand>
</feature>
<evidence type="ECO:0000259" key="13">
    <source>
        <dbReference type="PROSITE" id="PS51007"/>
    </source>
</evidence>
<protein>
    <recommendedName>
        <fullName evidence="2">Cytochrome c1</fullName>
    </recommendedName>
</protein>
<dbReference type="PANTHER" id="PTHR10266">
    <property type="entry name" value="CYTOCHROME C1"/>
    <property type="match status" value="1"/>
</dbReference>
<dbReference type="Gene3D" id="1.20.5.100">
    <property type="entry name" value="Cytochrome c1, transmembrane anchor, C-terminal"/>
    <property type="match status" value="1"/>
</dbReference>
<gene>
    <name evidence="14" type="ORF">SAMN04487971_104100</name>
</gene>
<dbReference type="GO" id="GO:0046872">
    <property type="term" value="F:metal ion binding"/>
    <property type="evidence" value="ECO:0007669"/>
    <property type="project" value="UniProtKB-KW"/>
</dbReference>
<dbReference type="Pfam" id="PF02167">
    <property type="entry name" value="Cytochrom_C1"/>
    <property type="match status" value="1"/>
</dbReference>
<evidence type="ECO:0000256" key="5">
    <source>
        <dbReference type="ARBA" id="ARBA00022723"/>
    </source>
</evidence>
<feature type="compositionally biased region" description="Polar residues" evidence="10">
    <location>
        <begin position="85"/>
        <end position="114"/>
    </location>
</feature>
<keyword evidence="5 9" id="KW-0479">Metal-binding</keyword>
<feature type="region of interest" description="Disordered" evidence="10">
    <location>
        <begin position="28"/>
        <end position="285"/>
    </location>
</feature>
<evidence type="ECO:0000256" key="10">
    <source>
        <dbReference type="SAM" id="MobiDB-lite"/>
    </source>
</evidence>
<feature type="chain" id="PRO_5011724547" description="Cytochrome c1" evidence="12">
    <location>
        <begin position="23"/>
        <end position="594"/>
    </location>
</feature>
<feature type="region of interest" description="Disordered" evidence="10">
    <location>
        <begin position="309"/>
        <end position="336"/>
    </location>
</feature>